<comment type="caution">
    <text evidence="1">The sequence shown here is derived from an EMBL/GenBank/DDBJ whole genome shotgun (WGS) entry which is preliminary data.</text>
</comment>
<dbReference type="OrthoDB" id="4546529at2"/>
<evidence type="ECO:0000313" key="1">
    <source>
        <dbReference type="EMBL" id="TQM31834.1"/>
    </source>
</evidence>
<organism evidence="1 2">
    <name type="scientific">Nocardia bhagyanarayanae</name>
    <dbReference type="NCBI Taxonomy" id="1215925"/>
    <lineage>
        <taxon>Bacteria</taxon>
        <taxon>Bacillati</taxon>
        <taxon>Actinomycetota</taxon>
        <taxon>Actinomycetes</taxon>
        <taxon>Mycobacteriales</taxon>
        <taxon>Nocardiaceae</taxon>
        <taxon>Nocardia</taxon>
    </lineage>
</organism>
<protein>
    <submittedName>
        <fullName evidence="1">Uncharacterized protein DUF3558</fullName>
    </submittedName>
</protein>
<dbReference type="PROSITE" id="PS51257">
    <property type="entry name" value="PROKAR_LIPOPROTEIN"/>
    <property type="match status" value="1"/>
</dbReference>
<keyword evidence="2" id="KW-1185">Reference proteome</keyword>
<name>A0A543FDL8_9NOCA</name>
<gene>
    <name evidence="1" type="ORF">FB390_3504</name>
</gene>
<reference evidence="1 2" key="1">
    <citation type="submission" date="2019-06" db="EMBL/GenBank/DDBJ databases">
        <title>Sequencing the genomes of 1000 actinobacteria strains.</title>
        <authorList>
            <person name="Klenk H.-P."/>
        </authorList>
    </citation>
    <scope>NUCLEOTIDE SEQUENCE [LARGE SCALE GENOMIC DNA]</scope>
    <source>
        <strain evidence="1 2">DSM 103495</strain>
    </source>
</reference>
<dbReference type="Proteomes" id="UP000316331">
    <property type="component" value="Unassembled WGS sequence"/>
</dbReference>
<evidence type="ECO:0000313" key="2">
    <source>
        <dbReference type="Proteomes" id="UP000316331"/>
    </source>
</evidence>
<sequence>MTSKSNAWRVGVLALGAAFVLVGCGSSVGGDANPSGSATATNVGTGVAADVPSGFKPCEDIPQSVLDSEKLRMKIPADSNASGGIKWRGCQWVQSGGGYGATIQTTNITLEMVRDRKFRDTQEFTLDGRRAISTRQIEDRPETTCTLNTEMQGGSLEISLTNPSTATTAHLDTCELTRALAQKIVPAIPAGA</sequence>
<dbReference type="Pfam" id="PF12079">
    <property type="entry name" value="DUF3558"/>
    <property type="match status" value="1"/>
</dbReference>
<dbReference type="InterPro" id="IPR024520">
    <property type="entry name" value="DUF3558"/>
</dbReference>
<dbReference type="EMBL" id="VFPG01000001">
    <property type="protein sequence ID" value="TQM31834.1"/>
    <property type="molecule type" value="Genomic_DNA"/>
</dbReference>
<proteinExistence type="predicted"/>
<accession>A0A543FDL8</accession>
<dbReference type="AlphaFoldDB" id="A0A543FDL8"/>